<dbReference type="PRINTS" id="PR01983">
    <property type="entry name" value="NOTCH"/>
</dbReference>
<evidence type="ECO:0000313" key="25">
    <source>
        <dbReference type="EMBL" id="ARX80208.1"/>
    </source>
</evidence>
<comment type="subcellular location">
    <subcellularLocation>
        <location evidence="2">Cell membrane</location>
        <topology evidence="2">Single-pass type I membrane protein</topology>
    </subcellularLocation>
    <subcellularLocation>
        <location evidence="1">Nucleus</location>
    </subcellularLocation>
</comment>
<sequence>MARIYIIYLDFLLVWLCVMVTLTNGTEKKYYKSREETQCKADGIGYTGIIKKLKCNARRAGKLCENDKFCGKDERCLCNSKCEEFRCKLYTATTPTTHASTNSTRLCLLRCVNGGTCQFQNGTAMCKCSITHTGNVCQTLIKEFCGHPNPCKNNGHCDPGKEACACSSNFTGKFCETPVCTPPCSGNGSKCTLLSNNQTGCQCEKLGFDGPDCKKDINECLRHKGICGQHGMCNNTIGDYICLCKPGYQGRYCEIRKTFCAKDTCFNGGTCVEETSSYKCYCLPPYTGRRCNETRTSCPTNYCLNRGQCELVQGKFICSCPTGFTGSKCGHKIVNKCLDNPCKNGGTCENMGDWYQCTCLQNWEGQNCTNKKDFCKGVNCKNGTCLNAADKFHCNCFGGFTGQSCEININECENHTCIHGECFDGVNQFKCLCDDGYAGSNCTEPVDKCPFDCGKTGCQQECNTKACNYDNGACTLGMLNPWVNCTKPTCENTFGNGVCDPDCNVEECFYDGQDCFSETKCKWESFCRQHYNNSNCEKSCNTVGCAFDNLDCSKNEIDKRVPGNLVFIVASTKDNFLKRKIEFERDVSKLLRSNVVVEKVELVNSSRTRRSVDQKQPKLRVTTTINNKMCTGGCFSTTADAASFLAAKASKGQLDLPVPVLAVRGTKGPSAKDSSKTHLSPLLIGLIVVAVPCFVIVMVVTGKRTYGALWAPEGHRQHRAQGMRREPGVGQEGEELTSLKKECESSSSESSSPSQERQSKRFKHDFVQSLGGDWMQHTPLRDAATDSSEASLQSPREILTVENGRLETALHVAARLNKLEMARQLIDEYGLDVNVKDKDGKSPLHLAVQFLSENIFQLLIRNRSCQIDSQCNYGMTALMEACRSCANFMVVDLVSTGAKVNIADRQGYTALHHAAIVDNPKSASLLLKNGAKVDAQSVKGATPLFLAAREGCYKTAVVLLSNFANRSCADAADVTPLAIADQNGHLDITKLLSNYNSHSYASTPSPTNSPPPSLSPNYSDIRPKIVTKAPLCNFDQKQSNKRKKKPSSRKERRGTSGLHGGHPGFTFPMSTQSYPTPPHRTSVEQPSLPELKNVFEDIYSIEDCMQNMPSNNWQPMQNSISNCMGNSFVPTTINYEVNFPGEDPSQMFTTELSHPLNLNDVLDHPFPTPPSVNEVDSPYSELAINGPSPFLTPSPDSYATTSPESGGSIC</sequence>
<evidence type="ECO:0000256" key="14">
    <source>
        <dbReference type="ARBA" id="ARBA00023157"/>
    </source>
</evidence>
<protein>
    <submittedName>
        <fullName evidence="25">Notch-b</fullName>
    </submittedName>
</protein>
<dbReference type="PANTHER" id="PTHR45836:SF23">
    <property type="entry name" value="NEUROGENIC LOCUS NOTCH HOMOLOG PROTEIN 1"/>
    <property type="match status" value="1"/>
</dbReference>
<evidence type="ECO:0000256" key="1">
    <source>
        <dbReference type="ARBA" id="ARBA00004123"/>
    </source>
</evidence>
<dbReference type="SMART" id="SM01339">
    <property type="entry name" value="NODP"/>
    <property type="match status" value="1"/>
</dbReference>
<dbReference type="Gene3D" id="3.30.300.320">
    <property type="match status" value="1"/>
</dbReference>
<feature type="region of interest" description="Disordered" evidence="21">
    <location>
        <begin position="715"/>
        <end position="762"/>
    </location>
</feature>
<evidence type="ECO:0000256" key="17">
    <source>
        <dbReference type="ARBA" id="ARBA00023180"/>
    </source>
</evidence>
<dbReference type="PROSITE" id="PS50297">
    <property type="entry name" value="ANK_REP_REGION"/>
    <property type="match status" value="2"/>
</dbReference>
<keyword evidence="14 20" id="KW-1015">Disulfide bond</keyword>
<dbReference type="Pfam" id="PF12796">
    <property type="entry name" value="Ank_2"/>
    <property type="match status" value="1"/>
</dbReference>
<feature type="compositionally biased region" description="Basic residues" evidence="21">
    <location>
        <begin position="1039"/>
        <end position="1052"/>
    </location>
</feature>
<feature type="repeat" description="ANK" evidence="19">
    <location>
        <begin position="906"/>
        <end position="938"/>
    </location>
</feature>
<keyword evidence="7" id="KW-0677">Repeat</keyword>
<keyword evidence="17" id="KW-0325">Glycoprotein</keyword>
<feature type="disulfide bond" evidence="20">
    <location>
        <begin position="375"/>
        <end position="385"/>
    </location>
</feature>
<evidence type="ECO:0000256" key="19">
    <source>
        <dbReference type="PROSITE-ProRule" id="PRU00023"/>
    </source>
</evidence>
<dbReference type="InterPro" id="IPR001881">
    <property type="entry name" value="EGF-like_Ca-bd_dom"/>
</dbReference>
<keyword evidence="9" id="KW-0914">Notch signaling pathway</keyword>
<feature type="disulfide bond" evidence="20">
    <location>
        <begin position="244"/>
        <end position="253"/>
    </location>
</feature>
<keyword evidence="18" id="KW-0539">Nucleus</keyword>
<dbReference type="InterPro" id="IPR000742">
    <property type="entry name" value="EGF"/>
</dbReference>
<dbReference type="Gene3D" id="2.10.25.10">
    <property type="entry name" value="Laminin"/>
    <property type="match status" value="7"/>
</dbReference>
<reference evidence="25" key="1">
    <citation type="submission" date="2017-04" db="EMBL/GenBank/DDBJ databases">
        <title>The roles of notch signaling in Hydractinia development.</title>
        <authorList>
            <person name="Gahan J.M."/>
            <person name="Schnitzler C.E."/>
            <person name="Doonan L.B."/>
            <person name="Kanska J."/>
            <person name="Gornik S.G."/>
            <person name="Barreira S."/>
            <person name="Thompson K."/>
            <person name="Schiffer P."/>
            <person name="Baxevanis A.D."/>
            <person name="Frank U."/>
        </authorList>
    </citation>
    <scope>NUCLEOTIDE SEQUENCE</scope>
</reference>
<dbReference type="SMART" id="SM00248">
    <property type="entry name" value="ANK"/>
    <property type="match status" value="6"/>
</dbReference>
<feature type="compositionally biased region" description="Low complexity" evidence="21">
    <location>
        <begin position="745"/>
        <end position="756"/>
    </location>
</feature>
<feature type="domain" description="EGF-like" evidence="23">
    <location>
        <begin position="371"/>
        <end position="406"/>
    </location>
</feature>
<dbReference type="CDD" id="cd00054">
    <property type="entry name" value="EGF_CA"/>
    <property type="match status" value="5"/>
</dbReference>
<evidence type="ECO:0000256" key="8">
    <source>
        <dbReference type="ARBA" id="ARBA00022782"/>
    </source>
</evidence>
<evidence type="ECO:0000256" key="2">
    <source>
        <dbReference type="ARBA" id="ARBA00004251"/>
    </source>
</evidence>
<feature type="domain" description="EGF-like" evidence="23">
    <location>
        <begin position="103"/>
        <end position="138"/>
    </location>
</feature>
<dbReference type="GO" id="GO:0007411">
    <property type="term" value="P:axon guidance"/>
    <property type="evidence" value="ECO:0007669"/>
    <property type="project" value="TreeGrafter"/>
</dbReference>
<keyword evidence="6" id="KW-0732">Signal</keyword>
<evidence type="ECO:0000256" key="6">
    <source>
        <dbReference type="ARBA" id="ARBA00022729"/>
    </source>
</evidence>
<feature type="disulfide bond" evidence="20">
    <location>
        <begin position="433"/>
        <end position="442"/>
    </location>
</feature>
<organism evidence="25">
    <name type="scientific">Hydractinia echinata</name>
    <name type="common">Snail fur</name>
    <name type="synonym">Hermit crab hydroid</name>
    <dbReference type="NCBI Taxonomy" id="3283270"/>
    <lineage>
        <taxon>Eukaryota</taxon>
        <taxon>Metazoa</taxon>
        <taxon>Cnidaria</taxon>
        <taxon>Anthozoa</taxon>
        <taxon>Octocorallia</taxon>
        <taxon>Malacalcyonacea</taxon>
        <taxon>Cladiellidae</taxon>
        <taxon>Klyxum</taxon>
    </lineage>
</organism>
<evidence type="ECO:0000259" key="23">
    <source>
        <dbReference type="PROSITE" id="PS50026"/>
    </source>
</evidence>
<dbReference type="SUPFAM" id="SSF57196">
    <property type="entry name" value="EGF/Laminin"/>
    <property type="match status" value="4"/>
</dbReference>
<dbReference type="Pfam" id="PF00066">
    <property type="entry name" value="Notch"/>
    <property type="match status" value="2"/>
</dbReference>
<comment type="caution">
    <text evidence="20">Lacks conserved residue(s) required for the propagation of feature annotation.</text>
</comment>
<keyword evidence="16" id="KW-0804">Transcription</keyword>
<feature type="compositionally biased region" description="Polar residues" evidence="21">
    <location>
        <begin position="1194"/>
        <end position="1210"/>
    </location>
</feature>
<feature type="disulfide bond" evidence="20">
    <location>
        <begin position="128"/>
        <end position="137"/>
    </location>
</feature>
<dbReference type="PROSITE" id="PS00022">
    <property type="entry name" value="EGF_1"/>
    <property type="match status" value="8"/>
</dbReference>
<dbReference type="InterPro" id="IPR000152">
    <property type="entry name" value="EGF-type_Asp/Asn_hydroxyl_site"/>
</dbReference>
<dbReference type="FunFam" id="2.10.25.10:FF:000321">
    <property type="entry name" value="Protein delta homolog 1"/>
    <property type="match status" value="1"/>
</dbReference>
<feature type="repeat" description="ANK" evidence="19">
    <location>
        <begin position="805"/>
        <end position="838"/>
    </location>
</feature>
<feature type="region of interest" description="Disordered" evidence="21">
    <location>
        <begin position="1032"/>
        <end position="1085"/>
    </location>
</feature>
<dbReference type="Gene3D" id="1.25.40.20">
    <property type="entry name" value="Ankyrin repeat-containing domain"/>
    <property type="match status" value="1"/>
</dbReference>
<keyword evidence="8" id="KW-0221">Differentiation</keyword>
<dbReference type="GO" id="GO:0005886">
    <property type="term" value="C:plasma membrane"/>
    <property type="evidence" value="ECO:0007669"/>
    <property type="project" value="UniProtKB-SubCell"/>
</dbReference>
<name>A0A1Z1W2B4_HYDEC</name>
<keyword evidence="13 22" id="KW-0472">Membrane</keyword>
<evidence type="ECO:0000256" key="13">
    <source>
        <dbReference type="ARBA" id="ARBA00023136"/>
    </source>
</evidence>
<dbReference type="InterPro" id="IPR051355">
    <property type="entry name" value="Notch/Slit_guidance"/>
</dbReference>
<dbReference type="EMBL" id="KY882022">
    <property type="protein sequence ID" value="ARX80208.1"/>
    <property type="molecule type" value="mRNA"/>
</dbReference>
<feature type="domain" description="EGF-like" evidence="23">
    <location>
        <begin position="256"/>
        <end position="292"/>
    </location>
</feature>
<accession>A0A1Z1W2B4</accession>
<feature type="disulfide bond" evidence="20">
    <location>
        <begin position="107"/>
        <end position="117"/>
    </location>
</feature>
<keyword evidence="15" id="KW-0010">Activator</keyword>
<dbReference type="Gene3D" id="3.30.70.3310">
    <property type="match status" value="1"/>
</dbReference>
<dbReference type="InterPro" id="IPR036770">
    <property type="entry name" value="Ankyrin_rpt-contain_sf"/>
</dbReference>
<feature type="domain" description="EGF-like" evidence="23">
    <location>
        <begin position="216"/>
        <end position="254"/>
    </location>
</feature>
<dbReference type="GO" id="GO:0005509">
    <property type="term" value="F:calcium ion binding"/>
    <property type="evidence" value="ECO:0007669"/>
    <property type="project" value="InterPro"/>
</dbReference>
<dbReference type="Pfam" id="PF13857">
    <property type="entry name" value="Ank_5"/>
    <property type="match status" value="1"/>
</dbReference>
<dbReference type="PRINTS" id="PR01452">
    <property type="entry name" value="LNOTCHREPEAT"/>
</dbReference>
<feature type="disulfide bond" evidence="20">
    <location>
        <begin position="396"/>
        <end position="405"/>
    </location>
</feature>
<dbReference type="PROSITE" id="PS01186">
    <property type="entry name" value="EGF_2"/>
    <property type="match status" value="5"/>
</dbReference>
<evidence type="ECO:0000256" key="21">
    <source>
        <dbReference type="SAM" id="MobiDB-lite"/>
    </source>
</evidence>
<dbReference type="SUPFAM" id="SSF57184">
    <property type="entry name" value="Growth factor receptor domain"/>
    <property type="match status" value="1"/>
</dbReference>
<keyword evidence="11" id="KW-0805">Transcription regulation</keyword>
<feature type="repeat" description="ANK" evidence="19">
    <location>
        <begin position="839"/>
        <end position="862"/>
    </location>
</feature>
<feature type="domain" description="EGF-like" evidence="23">
    <location>
        <begin position="294"/>
        <end position="330"/>
    </location>
</feature>
<dbReference type="CDD" id="cd21701">
    <property type="entry name" value="JMTM_Notch"/>
    <property type="match status" value="1"/>
</dbReference>
<dbReference type="Pfam" id="PF25024">
    <property type="entry name" value="EGF_TEN"/>
    <property type="match status" value="1"/>
</dbReference>
<dbReference type="PROSITE" id="PS50026">
    <property type="entry name" value="EGF_3"/>
    <property type="match status" value="8"/>
</dbReference>
<dbReference type="PROSITE" id="PS50258">
    <property type="entry name" value="LNR"/>
    <property type="match status" value="1"/>
</dbReference>
<evidence type="ECO:0000256" key="16">
    <source>
        <dbReference type="ARBA" id="ARBA00023163"/>
    </source>
</evidence>
<feature type="disulfide bond" evidence="20">
    <location>
        <begin position="166"/>
        <end position="175"/>
    </location>
</feature>
<feature type="transmembrane region" description="Helical" evidence="22">
    <location>
        <begin position="682"/>
        <end position="700"/>
    </location>
</feature>
<evidence type="ECO:0000256" key="11">
    <source>
        <dbReference type="ARBA" id="ARBA00023015"/>
    </source>
</evidence>
<dbReference type="PROSITE" id="PS00010">
    <property type="entry name" value="ASX_HYDROXYL"/>
    <property type="match status" value="4"/>
</dbReference>
<evidence type="ECO:0000256" key="12">
    <source>
        <dbReference type="ARBA" id="ARBA00023043"/>
    </source>
</evidence>
<dbReference type="SUPFAM" id="SSF90193">
    <property type="entry name" value="Notch domain"/>
    <property type="match status" value="2"/>
</dbReference>
<dbReference type="Pfam" id="PF07684">
    <property type="entry name" value="NODP"/>
    <property type="match status" value="1"/>
</dbReference>
<dbReference type="GO" id="GO:0005634">
    <property type="term" value="C:nucleus"/>
    <property type="evidence" value="ECO:0007669"/>
    <property type="project" value="UniProtKB-SubCell"/>
</dbReference>
<evidence type="ECO:0000256" key="10">
    <source>
        <dbReference type="ARBA" id="ARBA00022989"/>
    </source>
</evidence>
<evidence type="ECO:0000256" key="20">
    <source>
        <dbReference type="PROSITE-ProRule" id="PRU00076"/>
    </source>
</evidence>
<dbReference type="GO" id="GO:0009986">
    <property type="term" value="C:cell surface"/>
    <property type="evidence" value="ECO:0007669"/>
    <property type="project" value="TreeGrafter"/>
</dbReference>
<evidence type="ECO:0000256" key="22">
    <source>
        <dbReference type="SAM" id="Phobius"/>
    </source>
</evidence>
<evidence type="ECO:0000259" key="24">
    <source>
        <dbReference type="PROSITE" id="PS50258"/>
    </source>
</evidence>
<feature type="disulfide bond" evidence="20">
    <location>
        <begin position="320"/>
        <end position="329"/>
    </location>
</feature>
<dbReference type="InterPro" id="IPR000800">
    <property type="entry name" value="Notch_dom"/>
</dbReference>
<dbReference type="PROSITE" id="PS01187">
    <property type="entry name" value="EGF_CA"/>
    <property type="match status" value="2"/>
</dbReference>
<dbReference type="InterPro" id="IPR018097">
    <property type="entry name" value="EGF_Ca-bd_CS"/>
</dbReference>
<dbReference type="InterPro" id="IPR002110">
    <property type="entry name" value="Ankyrin_rpt"/>
</dbReference>
<comment type="similarity">
    <text evidence="3">Belongs to the NOTCH family.</text>
</comment>
<dbReference type="GO" id="GO:0007219">
    <property type="term" value="P:Notch signaling pathway"/>
    <property type="evidence" value="ECO:0007669"/>
    <property type="project" value="UniProtKB-KW"/>
</dbReference>
<feature type="disulfide bond" evidence="20">
    <location>
        <begin position="282"/>
        <end position="291"/>
    </location>
</feature>
<proteinExistence type="evidence at transcript level"/>
<evidence type="ECO:0000256" key="4">
    <source>
        <dbReference type="ARBA" id="ARBA00022536"/>
    </source>
</evidence>
<dbReference type="PROSITE" id="PS50088">
    <property type="entry name" value="ANK_REPEAT"/>
    <property type="match status" value="3"/>
</dbReference>
<evidence type="ECO:0000256" key="9">
    <source>
        <dbReference type="ARBA" id="ARBA00022976"/>
    </source>
</evidence>
<feature type="domain" description="EGF-like" evidence="23">
    <location>
        <begin position="141"/>
        <end position="176"/>
    </location>
</feature>
<feature type="domain" description="EGF-like" evidence="23">
    <location>
        <begin position="333"/>
        <end position="369"/>
    </location>
</feature>
<feature type="transmembrane region" description="Helical" evidence="22">
    <location>
        <begin position="6"/>
        <end position="25"/>
    </location>
</feature>
<feature type="domain" description="EGF-like" evidence="23">
    <location>
        <begin position="408"/>
        <end position="443"/>
    </location>
</feature>
<dbReference type="InterPro" id="IPR011656">
    <property type="entry name" value="Notch_NODP_dom"/>
</dbReference>
<keyword evidence="12 19" id="KW-0040">ANK repeat</keyword>
<dbReference type="PANTHER" id="PTHR45836">
    <property type="entry name" value="SLIT HOMOLOG"/>
    <property type="match status" value="1"/>
</dbReference>
<feature type="region of interest" description="Disordered" evidence="21">
    <location>
        <begin position="1167"/>
        <end position="1210"/>
    </location>
</feature>
<feature type="disulfide bond" evidence="20">
    <location>
        <begin position="359"/>
        <end position="368"/>
    </location>
</feature>
<evidence type="ECO:0000256" key="3">
    <source>
        <dbReference type="ARBA" id="ARBA00005847"/>
    </source>
</evidence>
<dbReference type="SMART" id="SM00004">
    <property type="entry name" value="NL"/>
    <property type="match status" value="2"/>
</dbReference>
<feature type="domain" description="LNR" evidence="24">
    <location>
        <begin position="485"/>
        <end position="525"/>
    </location>
</feature>
<dbReference type="GO" id="GO:0043235">
    <property type="term" value="C:receptor complex"/>
    <property type="evidence" value="ECO:0007669"/>
    <property type="project" value="TreeGrafter"/>
</dbReference>
<dbReference type="AlphaFoldDB" id="A0A1Z1W2B4"/>
<evidence type="ECO:0000256" key="18">
    <source>
        <dbReference type="ARBA" id="ARBA00023242"/>
    </source>
</evidence>
<dbReference type="InterPro" id="IPR035993">
    <property type="entry name" value="Notch-like_dom_sf"/>
</dbReference>
<dbReference type="InterPro" id="IPR009030">
    <property type="entry name" value="Growth_fac_rcpt_cys_sf"/>
</dbReference>
<dbReference type="SMART" id="SM00179">
    <property type="entry name" value="EGF_CA"/>
    <property type="match status" value="6"/>
</dbReference>
<keyword evidence="10 22" id="KW-1133">Transmembrane helix</keyword>
<dbReference type="SMART" id="SM00181">
    <property type="entry name" value="EGF"/>
    <property type="match status" value="9"/>
</dbReference>
<dbReference type="SUPFAM" id="SSF48403">
    <property type="entry name" value="Ankyrin repeat"/>
    <property type="match status" value="1"/>
</dbReference>
<keyword evidence="5 22" id="KW-0812">Transmembrane</keyword>
<feature type="disulfide bond" evidence="20">
    <location>
        <begin position="412"/>
        <end position="422"/>
    </location>
</feature>
<evidence type="ECO:0000256" key="15">
    <source>
        <dbReference type="ARBA" id="ARBA00023159"/>
    </source>
</evidence>
<keyword evidence="4 20" id="KW-0245">EGF-like domain</keyword>
<feature type="region of interest" description="Disordered" evidence="21">
    <location>
        <begin position="999"/>
        <end position="1020"/>
    </location>
</feature>
<evidence type="ECO:0000256" key="7">
    <source>
        <dbReference type="ARBA" id="ARBA00022737"/>
    </source>
</evidence>
<evidence type="ECO:0000256" key="5">
    <source>
        <dbReference type="ARBA" id="ARBA00022692"/>
    </source>
</evidence>